<dbReference type="Gene3D" id="2.130.10.10">
    <property type="entry name" value="YVTN repeat-like/Quinoprotein amine dehydrogenase"/>
    <property type="match status" value="2"/>
</dbReference>
<dbReference type="Proteomes" id="UP000663832">
    <property type="component" value="Unassembled WGS sequence"/>
</dbReference>
<proteinExistence type="predicted"/>
<evidence type="ECO:0000313" key="5">
    <source>
        <dbReference type="EMBL" id="CAF0768433.1"/>
    </source>
</evidence>
<dbReference type="Pfam" id="PF00400">
    <property type="entry name" value="WD40"/>
    <property type="match status" value="2"/>
</dbReference>
<gene>
    <name evidence="4" type="ORF">BJG266_LOCUS2932</name>
    <name evidence="5" type="ORF">QVE165_LOCUS2462</name>
</gene>
<dbReference type="PROSITE" id="PS50294">
    <property type="entry name" value="WD_REPEATS_REGION"/>
    <property type="match status" value="1"/>
</dbReference>
<name>A0A813QJL6_9BILA</name>
<dbReference type="PROSITE" id="PS50222">
    <property type="entry name" value="EF_HAND_2"/>
    <property type="match status" value="1"/>
</dbReference>
<dbReference type="PANTHER" id="PTHR44324:SF1">
    <property type="entry name" value="WD REPEAT-CONTAINING PROTEIN 49"/>
    <property type="match status" value="1"/>
</dbReference>
<evidence type="ECO:0000256" key="1">
    <source>
        <dbReference type="ARBA" id="ARBA00022737"/>
    </source>
</evidence>
<feature type="repeat" description="WD" evidence="2">
    <location>
        <begin position="426"/>
        <end position="460"/>
    </location>
</feature>
<dbReference type="EMBL" id="CAJNOM010000008">
    <property type="protein sequence ID" value="CAF0768433.1"/>
    <property type="molecule type" value="Genomic_DNA"/>
</dbReference>
<dbReference type="EMBL" id="CAJNOI010000007">
    <property type="protein sequence ID" value="CAF0759700.1"/>
    <property type="molecule type" value="Genomic_DNA"/>
</dbReference>
<dbReference type="PROSITE" id="PS50082">
    <property type="entry name" value="WD_REPEATS_2"/>
    <property type="match status" value="1"/>
</dbReference>
<protein>
    <recommendedName>
        <fullName evidence="3">EF-hand domain-containing protein</fullName>
    </recommendedName>
</protein>
<dbReference type="InterPro" id="IPR002048">
    <property type="entry name" value="EF_hand_dom"/>
</dbReference>
<dbReference type="InterPro" id="IPR011992">
    <property type="entry name" value="EF-hand-dom_pair"/>
</dbReference>
<accession>A0A813QJL6</accession>
<evidence type="ECO:0000313" key="6">
    <source>
        <dbReference type="Proteomes" id="UP000663832"/>
    </source>
</evidence>
<dbReference type="OrthoDB" id="10251381at2759"/>
<dbReference type="SMART" id="SM00320">
    <property type="entry name" value="WD40"/>
    <property type="match status" value="4"/>
</dbReference>
<comment type="caution">
    <text evidence="5">The sequence shown here is derived from an EMBL/GenBank/DDBJ whole genome shotgun (WGS) entry which is preliminary data.</text>
</comment>
<dbReference type="InterPro" id="IPR036322">
    <property type="entry name" value="WD40_repeat_dom_sf"/>
</dbReference>
<organism evidence="5 6">
    <name type="scientific">Adineta steineri</name>
    <dbReference type="NCBI Taxonomy" id="433720"/>
    <lineage>
        <taxon>Eukaryota</taxon>
        <taxon>Metazoa</taxon>
        <taxon>Spiralia</taxon>
        <taxon>Gnathifera</taxon>
        <taxon>Rotifera</taxon>
        <taxon>Eurotatoria</taxon>
        <taxon>Bdelloidea</taxon>
        <taxon>Adinetida</taxon>
        <taxon>Adinetidae</taxon>
        <taxon>Adineta</taxon>
    </lineage>
</organism>
<dbReference type="Proteomes" id="UP000663877">
    <property type="component" value="Unassembled WGS sequence"/>
</dbReference>
<keyword evidence="6" id="KW-1185">Reference proteome</keyword>
<dbReference type="InterPro" id="IPR051242">
    <property type="entry name" value="WD-EF-hand_domain"/>
</dbReference>
<evidence type="ECO:0000313" key="4">
    <source>
        <dbReference type="EMBL" id="CAF0759700.1"/>
    </source>
</evidence>
<evidence type="ECO:0000259" key="3">
    <source>
        <dbReference type="PROSITE" id="PS50222"/>
    </source>
</evidence>
<dbReference type="InterPro" id="IPR001680">
    <property type="entry name" value="WD40_rpt"/>
</dbReference>
<dbReference type="GO" id="GO:0005509">
    <property type="term" value="F:calcium ion binding"/>
    <property type="evidence" value="ECO:0007669"/>
    <property type="project" value="InterPro"/>
</dbReference>
<dbReference type="AlphaFoldDB" id="A0A813QJL6"/>
<dbReference type="SUPFAM" id="SSF47473">
    <property type="entry name" value="EF-hand"/>
    <property type="match status" value="1"/>
</dbReference>
<evidence type="ECO:0000256" key="2">
    <source>
        <dbReference type="PROSITE-ProRule" id="PRU00221"/>
    </source>
</evidence>
<dbReference type="SUPFAM" id="SSF50978">
    <property type="entry name" value="WD40 repeat-like"/>
    <property type="match status" value="1"/>
</dbReference>
<dbReference type="InterPro" id="IPR015943">
    <property type="entry name" value="WD40/YVTN_repeat-like_dom_sf"/>
</dbReference>
<sequence>MSDKPRLSVPLSTGLKGVAAISKFKGLINHSTSLSSLSNLDEVKDERIAIQNLLRIEDLETLRLEGFAGNQVLNKEQFIEFLREKIPRGSVKDYDELFESVDVTKEGYISWDKLAEYTMLKLADNDDRQKATSIPNWKGGKSLINAHRDSIKRILHMDSFGRYVSMSKEGTVCIYNDELQLYKTFKTTTESCKLRDLWVTDFVFMPNNNKIAISYTSKEIIIYDMTSKLELNLSYRIVGMISTPYCLDYWSDTENPNDAILSWGDVQGNVHAIFFNSALIALIERPAQQTNDAEYTKVRLEDIANGNYKNASYLTYNAHTEWTRKVKYADQLECFISCSTSTGRALAFGWMEKAGSTVRNNDIVRDRSNYSIRNRKLREQISTVSIDQGVNSFDYSQHFKLIATAGANNEVRLWNPFVLSKPNGILRGHMRSVLFVQFIHSRAQILSFSKDKILRIWDVQLQICLQRISNVFPRGPEGKIKRKRVLFNYLE</sequence>
<keyword evidence="2" id="KW-0853">WD repeat</keyword>
<keyword evidence="1" id="KW-0677">Repeat</keyword>
<dbReference type="PANTHER" id="PTHR44324">
    <property type="entry name" value="WD40 REPEAT DOMAIN 95"/>
    <property type="match status" value="1"/>
</dbReference>
<feature type="domain" description="EF-hand" evidence="3">
    <location>
        <begin position="89"/>
        <end position="124"/>
    </location>
</feature>
<reference evidence="5" key="1">
    <citation type="submission" date="2021-02" db="EMBL/GenBank/DDBJ databases">
        <authorList>
            <person name="Nowell W R."/>
        </authorList>
    </citation>
    <scope>NUCLEOTIDE SEQUENCE</scope>
</reference>